<keyword evidence="3" id="KW-1185">Reference proteome</keyword>
<organism evidence="2 3">
    <name type="scientific">Neotoma lepida</name>
    <name type="common">Desert woodrat</name>
    <dbReference type="NCBI Taxonomy" id="56216"/>
    <lineage>
        <taxon>Eukaryota</taxon>
        <taxon>Metazoa</taxon>
        <taxon>Chordata</taxon>
        <taxon>Craniata</taxon>
        <taxon>Vertebrata</taxon>
        <taxon>Euteleostomi</taxon>
        <taxon>Mammalia</taxon>
        <taxon>Eutheria</taxon>
        <taxon>Euarchontoglires</taxon>
        <taxon>Glires</taxon>
        <taxon>Rodentia</taxon>
        <taxon>Myomorpha</taxon>
        <taxon>Muroidea</taxon>
        <taxon>Cricetidae</taxon>
        <taxon>Neotominae</taxon>
        <taxon>Neotoma</taxon>
    </lineage>
</organism>
<dbReference type="GO" id="GO:0003989">
    <property type="term" value="F:acetyl-CoA carboxylase activity"/>
    <property type="evidence" value="ECO:0007669"/>
    <property type="project" value="InterPro"/>
</dbReference>
<proteinExistence type="predicted"/>
<dbReference type="EMBL" id="LZPO01086766">
    <property type="protein sequence ID" value="OBS67311.1"/>
    <property type="molecule type" value="Genomic_DNA"/>
</dbReference>
<dbReference type="PROSITE" id="PS50980">
    <property type="entry name" value="COA_CT_NTER"/>
    <property type="match status" value="1"/>
</dbReference>
<dbReference type="OrthoDB" id="14612at2759"/>
<feature type="domain" description="CoA carboxyltransferase N-terminal" evidence="1">
    <location>
        <begin position="322"/>
        <end position="487"/>
    </location>
</feature>
<dbReference type="Proteomes" id="UP000092124">
    <property type="component" value="Unassembled WGS sequence"/>
</dbReference>
<dbReference type="PANTHER" id="PTHR45728">
    <property type="entry name" value="ACETYL-COA CARBOXYLASE, ISOFORM A"/>
    <property type="match status" value="1"/>
</dbReference>
<dbReference type="InterPro" id="IPR049076">
    <property type="entry name" value="ACCA"/>
</dbReference>
<accession>A0A1A6GM66</accession>
<comment type="caution">
    <text evidence="2">The sequence shown here is derived from an EMBL/GenBank/DDBJ whole genome shotgun (WGS) entry which is preliminary data.</text>
</comment>
<dbReference type="AlphaFoldDB" id="A0A1A6GM66"/>
<dbReference type="GO" id="GO:0005739">
    <property type="term" value="C:mitochondrion"/>
    <property type="evidence" value="ECO:0007669"/>
    <property type="project" value="TreeGrafter"/>
</dbReference>
<dbReference type="Pfam" id="PF01039">
    <property type="entry name" value="Carboxyl_trans"/>
    <property type="match status" value="1"/>
</dbReference>
<name>A0A1A6GM66_NEOLE</name>
<evidence type="ECO:0000313" key="2">
    <source>
        <dbReference type="EMBL" id="OBS67311.1"/>
    </source>
</evidence>
<dbReference type="InterPro" id="IPR011762">
    <property type="entry name" value="COA_CT_N"/>
</dbReference>
<dbReference type="InterPro" id="IPR034733">
    <property type="entry name" value="AcCoA_carboxyl_beta"/>
</dbReference>
<sequence length="487" mass="55917">MVQKSFQQWLMGKRKGKEIEEQQQCLRCSSAVEDQLCGRDPTLTDELLNILTELTQLSKTTNAKVALRARQVLIASHLPSYELRHNQVESIFLSAIDMYGHQFCIENLQVYVRRAYIAYELNSVQHRQLKDNTCVVEFQFMLPTSHPNRMSFASNLNHYGMTHVASVSDVLLDNSFTPPCQRMGGMVSFRTFEDFVRIFDEIMGCFCDSPPQSPTFPESGHTSLYDEDKFEEDRIYRHLEPALAFQLELNRMRNFDLTAIPCANHKMHLYLGAAKVEVGTEVTDYRFFVRAIIRHSDLVTKIMFQAYGDKQGPLHGMLINTPYVTKDLLQSKRFQAQSLGTTYIYDIPEMFRQSLIKLWESMSTQAFFPSPPLPSDMLTYTELVLDDQGQLIGMVAWKMSLKSPEYPDGRDIIVIGNDITYRIGSFGPQEDLLFLRASELARAEGIPRIYVAANSGARIGLAEEIRHMFHVAWVDPEDPYKVQPTRR</sequence>
<dbReference type="Pfam" id="PF08326">
    <property type="entry name" value="ACC_central"/>
    <property type="match status" value="3"/>
</dbReference>
<gene>
    <name evidence="2" type="ORF">A6R68_04140</name>
</gene>
<dbReference type="GO" id="GO:0006633">
    <property type="term" value="P:fatty acid biosynthetic process"/>
    <property type="evidence" value="ECO:0007669"/>
    <property type="project" value="InterPro"/>
</dbReference>
<dbReference type="InterPro" id="IPR013537">
    <property type="entry name" value="AcCoA_COase_cen"/>
</dbReference>
<dbReference type="InterPro" id="IPR029045">
    <property type="entry name" value="ClpP/crotonase-like_dom_sf"/>
</dbReference>
<dbReference type="PANTHER" id="PTHR45728:SF5">
    <property type="entry name" value="ACETYL-COA CARBOXYLASE 1"/>
    <property type="match status" value="1"/>
</dbReference>
<evidence type="ECO:0000313" key="3">
    <source>
        <dbReference type="Proteomes" id="UP000092124"/>
    </source>
</evidence>
<dbReference type="STRING" id="56216.A0A1A6GM66"/>
<dbReference type="Gene3D" id="3.90.226.10">
    <property type="entry name" value="2-enoyl-CoA Hydratase, Chain A, domain 1"/>
    <property type="match status" value="1"/>
</dbReference>
<protein>
    <recommendedName>
        <fullName evidence="1">CoA carboxyltransferase N-terminal domain-containing protein</fullName>
    </recommendedName>
</protein>
<evidence type="ECO:0000259" key="1">
    <source>
        <dbReference type="PROSITE" id="PS50980"/>
    </source>
</evidence>
<dbReference type="SUPFAM" id="SSF52096">
    <property type="entry name" value="ClpP/crotonase"/>
    <property type="match status" value="1"/>
</dbReference>
<reference evidence="2 3" key="1">
    <citation type="submission" date="2016-06" db="EMBL/GenBank/DDBJ databases">
        <title>The Draft Genome Sequence and Annotation of the Desert Woodrat Neotoma lepida.</title>
        <authorList>
            <person name="Campbell M."/>
            <person name="Oakeson K.F."/>
            <person name="Yandell M."/>
            <person name="Halpert J.R."/>
            <person name="Dearing D."/>
        </authorList>
    </citation>
    <scope>NUCLEOTIDE SEQUENCE [LARGE SCALE GENOMIC DNA]</scope>
    <source>
        <strain evidence="2">417</strain>
        <tissue evidence="2">Liver</tissue>
    </source>
</reference>
<dbReference type="GO" id="GO:0005524">
    <property type="term" value="F:ATP binding"/>
    <property type="evidence" value="ECO:0007669"/>
    <property type="project" value="InterPro"/>
</dbReference>